<dbReference type="GO" id="GO:0005770">
    <property type="term" value="C:late endosome"/>
    <property type="evidence" value="ECO:0007669"/>
    <property type="project" value="TreeGrafter"/>
</dbReference>
<gene>
    <name evidence="4" type="ORF">BJ554DRAFT_3800</name>
</gene>
<dbReference type="OrthoDB" id="242910at2759"/>
<dbReference type="PROSITE" id="PS50011">
    <property type="entry name" value="PROTEIN_KINASE_DOM"/>
    <property type="match status" value="1"/>
</dbReference>
<reference evidence="4 5" key="1">
    <citation type="journal article" name="Sci. Rep.">
        <title>Genome-scale phylogenetic analyses confirm Olpidium as the closest living zoosporic fungus to the non-flagellated, terrestrial fungi.</title>
        <authorList>
            <person name="Chang Y."/>
            <person name="Rochon D."/>
            <person name="Sekimoto S."/>
            <person name="Wang Y."/>
            <person name="Chovatia M."/>
            <person name="Sandor L."/>
            <person name="Salamov A."/>
            <person name="Grigoriev I.V."/>
            <person name="Stajich J.E."/>
            <person name="Spatafora J.W."/>
        </authorList>
    </citation>
    <scope>NUCLEOTIDE SEQUENCE [LARGE SCALE GENOMIC DNA]</scope>
    <source>
        <strain evidence="4">S191</strain>
    </source>
</reference>
<dbReference type="GO" id="GO:0006623">
    <property type="term" value="P:protein targeting to vacuole"/>
    <property type="evidence" value="ECO:0007669"/>
    <property type="project" value="TreeGrafter"/>
</dbReference>
<dbReference type="GO" id="GO:0071561">
    <property type="term" value="C:nucleus-vacuole junction"/>
    <property type="evidence" value="ECO:0007669"/>
    <property type="project" value="TreeGrafter"/>
</dbReference>
<dbReference type="InterPro" id="IPR011009">
    <property type="entry name" value="Kinase-like_dom_sf"/>
</dbReference>
<feature type="region of interest" description="Disordered" evidence="2">
    <location>
        <begin position="42"/>
        <end position="69"/>
    </location>
</feature>
<dbReference type="Gene3D" id="1.10.510.10">
    <property type="entry name" value="Transferase(Phosphotransferase) domain 1"/>
    <property type="match status" value="1"/>
</dbReference>
<dbReference type="GO" id="GO:0005524">
    <property type="term" value="F:ATP binding"/>
    <property type="evidence" value="ECO:0007669"/>
    <property type="project" value="InterPro"/>
</dbReference>
<dbReference type="SUPFAM" id="SSF56112">
    <property type="entry name" value="Protein kinase-like (PK-like)"/>
    <property type="match status" value="1"/>
</dbReference>
<dbReference type="GO" id="GO:0045324">
    <property type="term" value="P:late endosome to vacuole transport"/>
    <property type="evidence" value="ECO:0007669"/>
    <property type="project" value="InterPro"/>
</dbReference>
<dbReference type="PROSITE" id="PS00108">
    <property type="entry name" value="PROTEIN_KINASE_ST"/>
    <property type="match status" value="1"/>
</dbReference>
<dbReference type="InterPro" id="IPR000719">
    <property type="entry name" value="Prot_kinase_dom"/>
</dbReference>
<dbReference type="InterPro" id="IPR008271">
    <property type="entry name" value="Ser/Thr_kinase_AS"/>
</dbReference>
<keyword evidence="1" id="KW-0853">WD repeat</keyword>
<feature type="non-terminal residue" evidence="4">
    <location>
        <position position="1"/>
    </location>
</feature>
<dbReference type="AlphaFoldDB" id="A0A8H8DFZ9"/>
<proteinExistence type="predicted"/>
<evidence type="ECO:0000313" key="4">
    <source>
        <dbReference type="EMBL" id="KAG5456457.1"/>
    </source>
</evidence>
<evidence type="ECO:0000256" key="2">
    <source>
        <dbReference type="SAM" id="MobiDB-lite"/>
    </source>
</evidence>
<dbReference type="GO" id="GO:0004674">
    <property type="term" value="F:protein serine/threonine kinase activity"/>
    <property type="evidence" value="ECO:0007669"/>
    <property type="project" value="InterPro"/>
</dbReference>
<sequence>LGSARFLKAIKGRHKEGPVVVKIFVKSEPTFSLQAYVQQLKADASRRSPQRLRAPADRRNGQGGVPRSPVLLQQPLRSHQRIVCPHATLEPDLLISRAPVPPSTRPFLNLIEKRWIAYQLLRGVADVHGKGVCHGDIKAENVLVTSWNWVYLTDFASFKPTYLPEVGYAHRLRQVSNVRVEVTSRGWLIRLLSPPPPPPPPFFFFFAFGPH</sequence>
<comment type="caution">
    <text evidence="4">The sequence shown here is derived from an EMBL/GenBank/DDBJ whole genome shotgun (WGS) entry which is preliminary data.</text>
</comment>
<dbReference type="GO" id="GO:0034272">
    <property type="term" value="C:phosphatidylinositol 3-kinase complex, class III, type II"/>
    <property type="evidence" value="ECO:0007669"/>
    <property type="project" value="TreeGrafter"/>
</dbReference>
<accession>A0A8H8DFZ9</accession>
<dbReference type="PANTHER" id="PTHR17583:SF0">
    <property type="entry name" value="PHOSPHOINOSITIDE 3-KINASE REGULATORY SUBUNIT 4"/>
    <property type="match status" value="1"/>
</dbReference>
<name>A0A8H8DFZ9_9FUNG</name>
<feature type="domain" description="Protein kinase" evidence="3">
    <location>
        <begin position="1"/>
        <end position="211"/>
    </location>
</feature>
<dbReference type="EMBL" id="JAEFCI010011713">
    <property type="protein sequence ID" value="KAG5456457.1"/>
    <property type="molecule type" value="Genomic_DNA"/>
</dbReference>
<organism evidence="4 5">
    <name type="scientific">Olpidium bornovanus</name>
    <dbReference type="NCBI Taxonomy" id="278681"/>
    <lineage>
        <taxon>Eukaryota</taxon>
        <taxon>Fungi</taxon>
        <taxon>Fungi incertae sedis</taxon>
        <taxon>Olpidiomycota</taxon>
        <taxon>Olpidiomycotina</taxon>
        <taxon>Olpidiomycetes</taxon>
        <taxon>Olpidiales</taxon>
        <taxon>Olpidiaceae</taxon>
        <taxon>Olpidium</taxon>
    </lineage>
</organism>
<dbReference type="InterPro" id="IPR045162">
    <property type="entry name" value="Vps15-like"/>
</dbReference>
<dbReference type="GO" id="GO:0016236">
    <property type="term" value="P:macroautophagy"/>
    <property type="evidence" value="ECO:0007669"/>
    <property type="project" value="InterPro"/>
</dbReference>
<evidence type="ECO:0000256" key="1">
    <source>
        <dbReference type="ARBA" id="ARBA00022574"/>
    </source>
</evidence>
<dbReference type="GO" id="GO:0034271">
    <property type="term" value="C:phosphatidylinositol 3-kinase complex, class III, type I"/>
    <property type="evidence" value="ECO:0007669"/>
    <property type="project" value="TreeGrafter"/>
</dbReference>
<evidence type="ECO:0000259" key="3">
    <source>
        <dbReference type="PROSITE" id="PS50011"/>
    </source>
</evidence>
<dbReference type="Proteomes" id="UP000673691">
    <property type="component" value="Unassembled WGS sequence"/>
</dbReference>
<dbReference type="PANTHER" id="PTHR17583">
    <property type="entry name" value="PHOSPHOINOSITIDE 3-KINASE REGULATORY SUBUNIT 4"/>
    <property type="match status" value="1"/>
</dbReference>
<evidence type="ECO:0000313" key="5">
    <source>
        <dbReference type="Proteomes" id="UP000673691"/>
    </source>
</evidence>
<keyword evidence="5" id="KW-1185">Reference proteome</keyword>
<protein>
    <recommendedName>
        <fullName evidence="3">Protein kinase domain-containing protein</fullName>
    </recommendedName>
</protein>